<sequence>MRVPLLSRYRYLQLLLAGIVLGVCMSWLLFLFMFGTIQEKQTRTIEEQQNKIAEMKKTLSIWQEDYKELNKKNQEILTVQKLHIKIVHNKKYQIHETQSIFEAQEAIKEDLHMLLAKDLASIYKNRELIKKIIENKTLRINDRRYRLQIKEMYFYTTITAILELKLAE</sequence>
<dbReference type="EMBL" id="JAUSTT010000001">
    <property type="protein sequence ID" value="MDQ0174544.1"/>
    <property type="molecule type" value="Genomic_DNA"/>
</dbReference>
<gene>
    <name evidence="4" type="ORF">J2S08_000375</name>
</gene>
<keyword evidence="1" id="KW-0175">Coiled coil</keyword>
<evidence type="ECO:0000313" key="5">
    <source>
        <dbReference type="Proteomes" id="UP001223586"/>
    </source>
</evidence>
<dbReference type="NCBIfam" id="NF041479">
    <property type="entry name" value="spor_membprot_YtrI"/>
    <property type="match status" value="1"/>
</dbReference>
<name>A0ABT9WN66_9BACI</name>
<feature type="domain" description="Sporulation membrane protein YtrI C-terminal" evidence="3">
    <location>
        <begin position="80"/>
        <end position="164"/>
    </location>
</feature>
<keyword evidence="2" id="KW-0472">Membrane</keyword>
<feature type="transmembrane region" description="Helical" evidence="2">
    <location>
        <begin position="12"/>
        <end position="34"/>
    </location>
</feature>
<accession>A0ABT9WN66</accession>
<feature type="coiled-coil region" evidence="1">
    <location>
        <begin position="38"/>
        <end position="72"/>
    </location>
</feature>
<proteinExistence type="predicted"/>
<protein>
    <submittedName>
        <fullName evidence="4">MFS superfamily sulfate permease-like transporter</fullName>
    </submittedName>
</protein>
<comment type="caution">
    <text evidence="4">The sequence shown here is derived from an EMBL/GenBank/DDBJ whole genome shotgun (WGS) entry which is preliminary data.</text>
</comment>
<organism evidence="4 5">
    <name type="scientific">Bacillus chungangensis</name>
    <dbReference type="NCBI Taxonomy" id="587633"/>
    <lineage>
        <taxon>Bacteria</taxon>
        <taxon>Bacillati</taxon>
        <taxon>Bacillota</taxon>
        <taxon>Bacilli</taxon>
        <taxon>Bacillales</taxon>
        <taxon>Bacillaceae</taxon>
        <taxon>Bacillus</taxon>
    </lineage>
</organism>
<dbReference type="RefSeq" id="WP_307226084.1">
    <property type="nucleotide sequence ID" value="NZ_JAUSTT010000001.1"/>
</dbReference>
<keyword evidence="2" id="KW-1133">Transmembrane helix</keyword>
<dbReference type="Proteomes" id="UP001223586">
    <property type="component" value="Unassembled WGS sequence"/>
</dbReference>
<evidence type="ECO:0000313" key="4">
    <source>
        <dbReference type="EMBL" id="MDQ0174544.1"/>
    </source>
</evidence>
<keyword evidence="5" id="KW-1185">Reference proteome</keyword>
<dbReference type="Pfam" id="PF26347">
    <property type="entry name" value="YtrI_sporulation"/>
    <property type="match status" value="1"/>
</dbReference>
<evidence type="ECO:0000259" key="3">
    <source>
        <dbReference type="Pfam" id="PF26347"/>
    </source>
</evidence>
<dbReference type="InterPro" id="IPR058620">
    <property type="entry name" value="YtrI_C"/>
</dbReference>
<dbReference type="InterPro" id="IPR048198">
    <property type="entry name" value="YtrI"/>
</dbReference>
<keyword evidence="2" id="KW-0812">Transmembrane</keyword>
<reference evidence="4 5" key="1">
    <citation type="submission" date="2023-07" db="EMBL/GenBank/DDBJ databases">
        <title>Genomic Encyclopedia of Type Strains, Phase IV (KMG-IV): sequencing the most valuable type-strain genomes for metagenomic binning, comparative biology and taxonomic classification.</title>
        <authorList>
            <person name="Goeker M."/>
        </authorList>
    </citation>
    <scope>NUCLEOTIDE SEQUENCE [LARGE SCALE GENOMIC DNA]</scope>
    <source>
        <strain evidence="4 5">DSM 23837</strain>
    </source>
</reference>
<evidence type="ECO:0000256" key="1">
    <source>
        <dbReference type="SAM" id="Coils"/>
    </source>
</evidence>
<evidence type="ECO:0000256" key="2">
    <source>
        <dbReference type="SAM" id="Phobius"/>
    </source>
</evidence>